<dbReference type="EMBL" id="CAJVPU010044352">
    <property type="protein sequence ID" value="CAG8747534.1"/>
    <property type="molecule type" value="Genomic_DNA"/>
</dbReference>
<sequence>EAAHAALKKYLQCLQLEELANTSPVVLEDLVISKSRGRPVDARNKNKRMMQRELSEFEH</sequence>
<proteinExistence type="predicted"/>
<protein>
    <submittedName>
        <fullName evidence="1">17301_t:CDS:1</fullName>
    </submittedName>
</protein>
<name>A0ACA9QDT3_9GLOM</name>
<evidence type="ECO:0000313" key="1">
    <source>
        <dbReference type="EMBL" id="CAG8747534.1"/>
    </source>
</evidence>
<comment type="caution">
    <text evidence="1">The sequence shown here is derived from an EMBL/GenBank/DDBJ whole genome shotgun (WGS) entry which is preliminary data.</text>
</comment>
<dbReference type="Proteomes" id="UP000789702">
    <property type="component" value="Unassembled WGS sequence"/>
</dbReference>
<reference evidence="1" key="1">
    <citation type="submission" date="2021-06" db="EMBL/GenBank/DDBJ databases">
        <authorList>
            <person name="Kallberg Y."/>
            <person name="Tangrot J."/>
            <person name="Rosling A."/>
        </authorList>
    </citation>
    <scope>NUCLEOTIDE SEQUENCE</scope>
    <source>
        <strain evidence="1">IL203A</strain>
    </source>
</reference>
<feature type="non-terminal residue" evidence="1">
    <location>
        <position position="59"/>
    </location>
</feature>
<organism evidence="1 2">
    <name type="scientific">Dentiscutata heterogama</name>
    <dbReference type="NCBI Taxonomy" id="1316150"/>
    <lineage>
        <taxon>Eukaryota</taxon>
        <taxon>Fungi</taxon>
        <taxon>Fungi incertae sedis</taxon>
        <taxon>Mucoromycota</taxon>
        <taxon>Glomeromycotina</taxon>
        <taxon>Glomeromycetes</taxon>
        <taxon>Diversisporales</taxon>
        <taxon>Gigasporaceae</taxon>
        <taxon>Dentiscutata</taxon>
    </lineage>
</organism>
<feature type="non-terminal residue" evidence="1">
    <location>
        <position position="1"/>
    </location>
</feature>
<gene>
    <name evidence="1" type="ORF">DHETER_LOCUS14437</name>
</gene>
<keyword evidence="2" id="KW-1185">Reference proteome</keyword>
<evidence type="ECO:0000313" key="2">
    <source>
        <dbReference type="Proteomes" id="UP000789702"/>
    </source>
</evidence>
<accession>A0ACA9QDT3</accession>